<feature type="domain" description="TonB-dependent receptor plug" evidence="15">
    <location>
        <begin position="52"/>
        <end position="164"/>
    </location>
</feature>
<evidence type="ECO:0000256" key="1">
    <source>
        <dbReference type="ARBA" id="ARBA00004571"/>
    </source>
</evidence>
<dbReference type="Gene3D" id="2.40.170.20">
    <property type="entry name" value="TonB-dependent receptor, beta-barrel domain"/>
    <property type="match status" value="1"/>
</dbReference>
<evidence type="ECO:0000256" key="12">
    <source>
        <dbReference type="RuleBase" id="RU003357"/>
    </source>
</evidence>
<dbReference type="RefSeq" id="WP_339589562.1">
    <property type="nucleotide sequence ID" value="NZ_JBBHJZ010000010.1"/>
</dbReference>
<evidence type="ECO:0000256" key="13">
    <source>
        <dbReference type="SAM" id="SignalP"/>
    </source>
</evidence>
<keyword evidence="4" id="KW-0410">Iron transport</keyword>
<keyword evidence="16" id="KW-0675">Receptor</keyword>
<keyword evidence="3 11" id="KW-1134">Transmembrane beta strand</keyword>
<proteinExistence type="inferred from homology"/>
<sequence length="733" mass="77896">MTSITTVKSRLFLASSAVALSTISPAYAQQAPADDTDHGEIIVTAQKREERLIEAPQSISALSSAALSRLAAKQFVDFANTVPGLQYTSQGAGTSQVSIRGITSGADVSSTVGIYVDEVPYGSSSAFANGARRALDVGLFDIDRVEVLRGPQGTLYGASSMGGVLKYVMAKPSLTEFEGKVQAGVSTTRQGGTSYDGSAVVNAPLVTDKVAVRASGYYSRDGGYFDNVATGEKDVDRGKVYGGRVDVLLAPSDDLSVRLTGFAQNIRRHGGSYANIGLDGVPVAGYLDQAHPLAEPFRSNFRLASATIGYDLGGVTLTSVTSYQSNDTYATTDGSAVYATYLQVLANIPAQAVAIDELARTRKFTQEVRLASPTGQSVEWLVGGFYTHEKSLLRQVADTFGAGLVPLPGVNAVTAAIDSTYEEYAFFGDLTWHLTDKFDVTGGLRYAHNNQKFTQDASGIFVVSAPGSKSQEGVVTYLANARYRFSRNATAYARFATGYRPGGPNYRVIDPATGNPSPATFDSDSLNSYELGIKAETSDRSFAIDLSGYFIDWKDIQLLNPVAGVTNYTNGGGAHVKGAELVMTARPEPGFVATGSFAYNDGYLTQAVPVLGARKGERLPNTPHFTATINLDYSVNSSAAKPSFGATVRFATDSTASFDASPSLRQYHLPDYATVDLRAGLSLGPVDAQVYVQNLFDTHAQLTAQTILSQLGGPAQVLMLRPRTFGLRLSSHF</sequence>
<evidence type="ECO:0000256" key="3">
    <source>
        <dbReference type="ARBA" id="ARBA00022452"/>
    </source>
</evidence>
<comment type="similarity">
    <text evidence="11 12">Belongs to the TonB-dependent receptor family.</text>
</comment>
<keyword evidence="6" id="KW-0408">Iron</keyword>
<keyword evidence="8 12" id="KW-0798">TonB box</keyword>
<evidence type="ECO:0000256" key="7">
    <source>
        <dbReference type="ARBA" id="ARBA00023065"/>
    </source>
</evidence>
<dbReference type="InterPro" id="IPR000531">
    <property type="entry name" value="Beta-barrel_TonB"/>
</dbReference>
<name>A0ABU8S3S1_9SPHN</name>
<evidence type="ECO:0000256" key="4">
    <source>
        <dbReference type="ARBA" id="ARBA00022496"/>
    </source>
</evidence>
<keyword evidence="7" id="KW-0406">Ion transport</keyword>
<reference evidence="16 17" key="1">
    <citation type="submission" date="2024-03" db="EMBL/GenBank/DDBJ databases">
        <authorList>
            <person name="Jo J.-H."/>
        </authorList>
    </citation>
    <scope>NUCLEOTIDE SEQUENCE [LARGE SCALE GENOMIC DNA]</scope>
    <source>
        <strain evidence="16 17">PS1R-30</strain>
    </source>
</reference>
<dbReference type="PANTHER" id="PTHR32552:SF81">
    <property type="entry name" value="TONB-DEPENDENT OUTER MEMBRANE RECEPTOR"/>
    <property type="match status" value="1"/>
</dbReference>
<dbReference type="InterPro" id="IPR012910">
    <property type="entry name" value="Plug_dom"/>
</dbReference>
<evidence type="ECO:0000256" key="10">
    <source>
        <dbReference type="ARBA" id="ARBA00023237"/>
    </source>
</evidence>
<keyword evidence="10 11" id="KW-0998">Cell outer membrane</keyword>
<dbReference type="PROSITE" id="PS52016">
    <property type="entry name" value="TONB_DEPENDENT_REC_3"/>
    <property type="match status" value="1"/>
</dbReference>
<dbReference type="SUPFAM" id="SSF56935">
    <property type="entry name" value="Porins"/>
    <property type="match status" value="1"/>
</dbReference>
<evidence type="ECO:0000256" key="5">
    <source>
        <dbReference type="ARBA" id="ARBA00022692"/>
    </source>
</evidence>
<evidence type="ECO:0000256" key="11">
    <source>
        <dbReference type="PROSITE-ProRule" id="PRU01360"/>
    </source>
</evidence>
<evidence type="ECO:0000256" key="8">
    <source>
        <dbReference type="ARBA" id="ARBA00023077"/>
    </source>
</evidence>
<evidence type="ECO:0000256" key="9">
    <source>
        <dbReference type="ARBA" id="ARBA00023136"/>
    </source>
</evidence>
<feature type="signal peptide" evidence="13">
    <location>
        <begin position="1"/>
        <end position="28"/>
    </location>
</feature>
<comment type="caution">
    <text evidence="16">The sequence shown here is derived from an EMBL/GenBank/DDBJ whole genome shotgun (WGS) entry which is preliminary data.</text>
</comment>
<keyword evidence="2 11" id="KW-0813">Transport</keyword>
<evidence type="ECO:0000259" key="14">
    <source>
        <dbReference type="Pfam" id="PF00593"/>
    </source>
</evidence>
<keyword evidence="17" id="KW-1185">Reference proteome</keyword>
<comment type="subcellular location">
    <subcellularLocation>
        <location evidence="1 11">Cell outer membrane</location>
        <topology evidence="1 11">Multi-pass membrane protein</topology>
    </subcellularLocation>
</comment>
<dbReference type="Pfam" id="PF00593">
    <property type="entry name" value="TonB_dep_Rec_b-barrel"/>
    <property type="match status" value="1"/>
</dbReference>
<protein>
    <submittedName>
        <fullName evidence="16">TonB-dependent receptor</fullName>
    </submittedName>
</protein>
<keyword evidence="9 11" id="KW-0472">Membrane</keyword>
<dbReference type="Pfam" id="PF07715">
    <property type="entry name" value="Plug"/>
    <property type="match status" value="1"/>
</dbReference>
<dbReference type="Proteomes" id="UP001361239">
    <property type="component" value="Unassembled WGS sequence"/>
</dbReference>
<keyword evidence="5 11" id="KW-0812">Transmembrane</keyword>
<dbReference type="PANTHER" id="PTHR32552">
    <property type="entry name" value="FERRICHROME IRON RECEPTOR-RELATED"/>
    <property type="match status" value="1"/>
</dbReference>
<accession>A0ABU8S3S1</accession>
<feature type="chain" id="PRO_5045805995" evidence="13">
    <location>
        <begin position="29"/>
        <end position="733"/>
    </location>
</feature>
<evidence type="ECO:0000313" key="17">
    <source>
        <dbReference type="Proteomes" id="UP001361239"/>
    </source>
</evidence>
<evidence type="ECO:0000259" key="15">
    <source>
        <dbReference type="Pfam" id="PF07715"/>
    </source>
</evidence>
<dbReference type="CDD" id="cd01347">
    <property type="entry name" value="ligand_gated_channel"/>
    <property type="match status" value="1"/>
</dbReference>
<keyword evidence="13" id="KW-0732">Signal</keyword>
<dbReference type="InterPro" id="IPR036942">
    <property type="entry name" value="Beta-barrel_TonB_sf"/>
</dbReference>
<feature type="domain" description="TonB-dependent receptor-like beta-barrel" evidence="14">
    <location>
        <begin position="277"/>
        <end position="695"/>
    </location>
</feature>
<dbReference type="InterPro" id="IPR039426">
    <property type="entry name" value="TonB-dep_rcpt-like"/>
</dbReference>
<gene>
    <name evidence="16" type="ORF">WG901_23430</name>
</gene>
<evidence type="ECO:0000313" key="16">
    <source>
        <dbReference type="EMBL" id="MEJ5979624.1"/>
    </source>
</evidence>
<evidence type="ECO:0000256" key="2">
    <source>
        <dbReference type="ARBA" id="ARBA00022448"/>
    </source>
</evidence>
<evidence type="ECO:0000256" key="6">
    <source>
        <dbReference type="ARBA" id="ARBA00023004"/>
    </source>
</evidence>
<dbReference type="EMBL" id="JBBHJZ010000010">
    <property type="protein sequence ID" value="MEJ5979624.1"/>
    <property type="molecule type" value="Genomic_DNA"/>
</dbReference>
<organism evidence="16 17">
    <name type="scientific">Novosphingobium anseongense</name>
    <dbReference type="NCBI Taxonomy" id="3133436"/>
    <lineage>
        <taxon>Bacteria</taxon>
        <taxon>Pseudomonadati</taxon>
        <taxon>Pseudomonadota</taxon>
        <taxon>Alphaproteobacteria</taxon>
        <taxon>Sphingomonadales</taxon>
        <taxon>Sphingomonadaceae</taxon>
        <taxon>Novosphingobium</taxon>
    </lineage>
</organism>